<reference evidence="4" key="1">
    <citation type="submission" date="2016-04" db="EMBL/GenBank/DDBJ databases">
        <title>Cephalotus genome sequencing.</title>
        <authorList>
            <person name="Fukushima K."/>
            <person name="Hasebe M."/>
            <person name="Fang X."/>
        </authorList>
    </citation>
    <scope>NUCLEOTIDE SEQUENCE [LARGE SCALE GENOMIC DNA]</scope>
    <source>
        <strain evidence="4">cv. St1</strain>
    </source>
</reference>
<dbReference type="PRINTS" id="PR00724">
    <property type="entry name" value="CRBOXYPTASEC"/>
</dbReference>
<dbReference type="InParanoid" id="A0A1Q3C5S2"/>
<dbReference type="SUPFAM" id="SSF53474">
    <property type="entry name" value="alpha/beta-Hydrolases"/>
    <property type="match status" value="1"/>
</dbReference>
<dbReference type="GO" id="GO:0004185">
    <property type="term" value="F:serine-type carboxypeptidase activity"/>
    <property type="evidence" value="ECO:0007669"/>
    <property type="project" value="InterPro"/>
</dbReference>
<dbReference type="InterPro" id="IPR001563">
    <property type="entry name" value="Peptidase_S10"/>
</dbReference>
<sequence length="464" mass="52302">MYLIALPLLIFSHIAASQTIVETLPGFGKLPFKLETGYVGVGEADEVQLFYYFLESERDPSFDPLVLWLTGGPGCSGFSALAFEIGPLTFDYLSYTGGIPPLKLNPYSWTKVASIIFIDAPVGTGFSYAKTTEASYTSDTKSAQQTYSFLRKWLMDHPKFLDNPLYIAGDSYSGKIIPMLVQEISDGNEVGHQPPLNIKGYIMGNPVTDEHMDLNSRVPYAQLKALISEELYESTKLNCMGEYIYPNTSNALCIKDLQNVTDCIGGLYYANILEPSCTVLSPKSMGLKWDRGALINDSVDILLSTPKLLGPWCRSYNYLYSYIWANDRTVQEALHIREGTKEDWERCNSSLSYLHDVQTVVPYHRNLIKKGYRVLVYSGDQDLAIPYVGTQAWIKSLNLTIEDDWAPWFVDGQVAGLASIYLFFLIHSFYISKQPSFCTGHTAPEYKPKECYGMLERWLAYYPL</sequence>
<dbReference type="GO" id="GO:0006508">
    <property type="term" value="P:proteolysis"/>
    <property type="evidence" value="ECO:0007669"/>
    <property type="project" value="InterPro"/>
</dbReference>
<dbReference type="EMBL" id="BDDD01001391">
    <property type="protein sequence ID" value="GAV75570.1"/>
    <property type="molecule type" value="Genomic_DNA"/>
</dbReference>
<name>A0A1Q3C5S2_CEPFO</name>
<keyword evidence="2" id="KW-0732">Signal</keyword>
<dbReference type="InterPro" id="IPR029058">
    <property type="entry name" value="AB_hydrolase_fold"/>
</dbReference>
<evidence type="ECO:0000313" key="4">
    <source>
        <dbReference type="Proteomes" id="UP000187406"/>
    </source>
</evidence>
<dbReference type="OrthoDB" id="443318at2759"/>
<dbReference type="PANTHER" id="PTHR11802">
    <property type="entry name" value="SERINE PROTEASE FAMILY S10 SERINE CARBOXYPEPTIDASE"/>
    <property type="match status" value="1"/>
</dbReference>
<evidence type="ECO:0000256" key="1">
    <source>
        <dbReference type="ARBA" id="ARBA00009431"/>
    </source>
</evidence>
<gene>
    <name evidence="3" type="ORF">CFOL_v3_19049</name>
</gene>
<accession>A0A1Q3C5S2</accession>
<proteinExistence type="inferred from homology"/>
<feature type="non-terminal residue" evidence="3">
    <location>
        <position position="464"/>
    </location>
</feature>
<dbReference type="AlphaFoldDB" id="A0A1Q3C5S2"/>
<keyword evidence="4" id="KW-1185">Reference proteome</keyword>
<dbReference type="Proteomes" id="UP000187406">
    <property type="component" value="Unassembled WGS sequence"/>
</dbReference>
<feature type="signal peptide" evidence="2">
    <location>
        <begin position="1"/>
        <end position="17"/>
    </location>
</feature>
<dbReference type="Gene3D" id="3.40.50.1820">
    <property type="entry name" value="alpha/beta hydrolase"/>
    <property type="match status" value="1"/>
</dbReference>
<dbReference type="FunCoup" id="A0A1Q3C5S2">
    <property type="interactions" value="1948"/>
</dbReference>
<evidence type="ECO:0000313" key="3">
    <source>
        <dbReference type="EMBL" id="GAV75570.1"/>
    </source>
</evidence>
<organism evidence="3 4">
    <name type="scientific">Cephalotus follicularis</name>
    <name type="common">Albany pitcher plant</name>
    <dbReference type="NCBI Taxonomy" id="3775"/>
    <lineage>
        <taxon>Eukaryota</taxon>
        <taxon>Viridiplantae</taxon>
        <taxon>Streptophyta</taxon>
        <taxon>Embryophyta</taxon>
        <taxon>Tracheophyta</taxon>
        <taxon>Spermatophyta</taxon>
        <taxon>Magnoliopsida</taxon>
        <taxon>eudicotyledons</taxon>
        <taxon>Gunneridae</taxon>
        <taxon>Pentapetalae</taxon>
        <taxon>rosids</taxon>
        <taxon>fabids</taxon>
        <taxon>Oxalidales</taxon>
        <taxon>Cephalotaceae</taxon>
        <taxon>Cephalotus</taxon>
    </lineage>
</organism>
<dbReference type="GO" id="GO:0016747">
    <property type="term" value="F:acyltransferase activity, transferring groups other than amino-acyl groups"/>
    <property type="evidence" value="ECO:0007669"/>
    <property type="project" value="TreeGrafter"/>
</dbReference>
<dbReference type="FunFam" id="3.40.50.1820:FF:000072">
    <property type="entry name" value="Serine carboxypeptidase-like 19"/>
    <property type="match status" value="1"/>
</dbReference>
<comment type="caution">
    <text evidence="3">The sequence shown here is derived from an EMBL/GenBank/DDBJ whole genome shotgun (WGS) entry which is preliminary data.</text>
</comment>
<dbReference type="Pfam" id="PF00450">
    <property type="entry name" value="Peptidase_S10"/>
    <property type="match status" value="1"/>
</dbReference>
<comment type="similarity">
    <text evidence="1">Belongs to the peptidase S10 family.</text>
</comment>
<evidence type="ECO:0000256" key="2">
    <source>
        <dbReference type="SAM" id="SignalP"/>
    </source>
</evidence>
<feature type="chain" id="PRO_5012365723" evidence="2">
    <location>
        <begin position="18"/>
        <end position="464"/>
    </location>
</feature>
<dbReference type="PANTHER" id="PTHR11802:SF224">
    <property type="entry name" value="SERINE CARBOXYPEPTIDASE-LIKE 7 ISOFORM X1"/>
    <property type="match status" value="1"/>
</dbReference>
<protein>
    <submittedName>
        <fullName evidence="3">Peptidase_S10 domain-containing protein</fullName>
    </submittedName>
</protein>
<dbReference type="GO" id="GO:0019748">
    <property type="term" value="P:secondary metabolic process"/>
    <property type="evidence" value="ECO:0007669"/>
    <property type="project" value="TreeGrafter"/>
</dbReference>